<keyword evidence="3" id="KW-1185">Reference proteome</keyword>
<proteinExistence type="predicted"/>
<name>A0ABR1YDL0_9PEZI</name>
<evidence type="ECO:0000313" key="3">
    <source>
        <dbReference type="Proteomes" id="UP001492380"/>
    </source>
</evidence>
<evidence type="ECO:0000313" key="2">
    <source>
        <dbReference type="EMBL" id="KAK8226076.1"/>
    </source>
</evidence>
<feature type="region of interest" description="Disordered" evidence="1">
    <location>
        <begin position="1"/>
        <end position="21"/>
    </location>
</feature>
<organism evidence="2 3">
    <name type="scientific">Phyllosticta capitalensis</name>
    <dbReference type="NCBI Taxonomy" id="121624"/>
    <lineage>
        <taxon>Eukaryota</taxon>
        <taxon>Fungi</taxon>
        <taxon>Dikarya</taxon>
        <taxon>Ascomycota</taxon>
        <taxon>Pezizomycotina</taxon>
        <taxon>Dothideomycetes</taxon>
        <taxon>Dothideomycetes incertae sedis</taxon>
        <taxon>Botryosphaeriales</taxon>
        <taxon>Phyllostictaceae</taxon>
        <taxon>Phyllosticta</taxon>
    </lineage>
</organism>
<sequence length="318" mass="36601">MASPGAVSAEPPGEEDIDGEIPREQARIGISTGTDLLVSFNGTSTELKIQFDKQGKIRIFGDEIGPQLPKTFERPRGFDLILVPRRPVRKFDFFRLSGEIRNRIYNHLYPEPILSCSVDFRKTLPLNWRDMMDHMAVYAVGGDRFHRLNEDLRRETLSYILRSIRFHARGDKQAFAFLESLGPVGRAQWRGAFGIELTSWLKDATAEGAWMSRLTECKRLREIVLIRTHPYAIDYSSDFFASRGDGFRRILRYFRAKFPRLERLKIGTSVSPLLEKELLCFLKGEEYGGPWYKNRDDGATMTELLLTRFALCSKKQHG</sequence>
<comment type="caution">
    <text evidence="2">The sequence shown here is derived from an EMBL/GenBank/DDBJ whole genome shotgun (WGS) entry which is preliminary data.</text>
</comment>
<gene>
    <name evidence="2" type="ORF">HDK90DRAFT_469767</name>
</gene>
<protein>
    <submittedName>
        <fullName evidence="2">Uncharacterized protein</fullName>
    </submittedName>
</protein>
<dbReference type="Proteomes" id="UP001492380">
    <property type="component" value="Unassembled WGS sequence"/>
</dbReference>
<accession>A0ABR1YDL0</accession>
<reference evidence="2 3" key="1">
    <citation type="submission" date="2024-04" db="EMBL/GenBank/DDBJ databases">
        <title>Phyllosticta paracitricarpa is synonymous to the EU quarantine fungus P. citricarpa based on phylogenomic analyses.</title>
        <authorList>
            <consortium name="Lawrence Berkeley National Laboratory"/>
            <person name="Van Ingen-Buijs V.A."/>
            <person name="Van Westerhoven A.C."/>
            <person name="Haridas S."/>
            <person name="Skiadas P."/>
            <person name="Martin F."/>
            <person name="Groenewald J.Z."/>
            <person name="Crous P.W."/>
            <person name="Seidl M.F."/>
        </authorList>
    </citation>
    <scope>NUCLEOTIDE SEQUENCE [LARGE SCALE GENOMIC DNA]</scope>
    <source>
        <strain evidence="2 3">CBS 123374</strain>
    </source>
</reference>
<evidence type="ECO:0000256" key="1">
    <source>
        <dbReference type="SAM" id="MobiDB-lite"/>
    </source>
</evidence>
<dbReference type="EMBL" id="JBBWRZ010000011">
    <property type="protein sequence ID" value="KAK8226076.1"/>
    <property type="molecule type" value="Genomic_DNA"/>
</dbReference>